<dbReference type="InterPro" id="IPR044662">
    <property type="entry name" value="HS1/DABB1-like"/>
</dbReference>
<dbReference type="AlphaFoldDB" id="A0A0C3GV90"/>
<evidence type="ECO:0000313" key="4">
    <source>
        <dbReference type="Proteomes" id="UP000054321"/>
    </source>
</evidence>
<dbReference type="OrthoDB" id="42919at2759"/>
<dbReference type="STRING" id="913774.A0A0C3GV90"/>
<proteinExistence type="predicted"/>
<protein>
    <recommendedName>
        <fullName evidence="2">Stress-response A/B barrel domain-containing protein</fullName>
    </recommendedName>
</protein>
<evidence type="ECO:0000313" key="3">
    <source>
        <dbReference type="EMBL" id="KIM94211.1"/>
    </source>
</evidence>
<sequence>MPVHRIVLFRLKKDATKEQIADFIASSRAVVGKTPGVISNNAGPPVDDSRAKGYSMGVVLTLESKENLKTWAESPEHIRLHELREAICEDSLAYDIEF</sequence>
<reference evidence="4" key="2">
    <citation type="submission" date="2015-01" db="EMBL/GenBank/DDBJ databases">
        <title>Evolutionary Origins and Diversification of the Mycorrhizal Mutualists.</title>
        <authorList>
            <consortium name="DOE Joint Genome Institute"/>
            <consortium name="Mycorrhizal Genomics Consortium"/>
            <person name="Kohler A."/>
            <person name="Kuo A."/>
            <person name="Nagy L.G."/>
            <person name="Floudas D."/>
            <person name="Copeland A."/>
            <person name="Barry K.W."/>
            <person name="Cichocki N."/>
            <person name="Veneault-Fourrey C."/>
            <person name="LaButti K."/>
            <person name="Lindquist E.A."/>
            <person name="Lipzen A."/>
            <person name="Lundell T."/>
            <person name="Morin E."/>
            <person name="Murat C."/>
            <person name="Riley R."/>
            <person name="Ohm R."/>
            <person name="Sun H."/>
            <person name="Tunlid A."/>
            <person name="Henrissat B."/>
            <person name="Grigoriev I.V."/>
            <person name="Hibbett D.S."/>
            <person name="Martin F."/>
        </authorList>
    </citation>
    <scope>NUCLEOTIDE SEQUENCE [LARGE SCALE GENOMIC DNA]</scope>
    <source>
        <strain evidence="4">Zn</strain>
    </source>
</reference>
<organism evidence="3 4">
    <name type="scientific">Oidiodendron maius (strain Zn)</name>
    <dbReference type="NCBI Taxonomy" id="913774"/>
    <lineage>
        <taxon>Eukaryota</taxon>
        <taxon>Fungi</taxon>
        <taxon>Dikarya</taxon>
        <taxon>Ascomycota</taxon>
        <taxon>Pezizomycotina</taxon>
        <taxon>Leotiomycetes</taxon>
        <taxon>Leotiomycetes incertae sedis</taxon>
        <taxon>Myxotrichaceae</taxon>
        <taxon>Oidiodendron</taxon>
    </lineage>
</organism>
<dbReference type="PANTHER" id="PTHR33178">
    <property type="match status" value="1"/>
</dbReference>
<keyword evidence="4" id="KW-1185">Reference proteome</keyword>
<name>A0A0C3GV90_OIDMZ</name>
<gene>
    <name evidence="3" type="ORF">OIDMADRAFT_21446</name>
</gene>
<dbReference type="InterPro" id="IPR013097">
    <property type="entry name" value="Dabb"/>
</dbReference>
<evidence type="ECO:0000256" key="1">
    <source>
        <dbReference type="ARBA" id="ARBA00011738"/>
    </source>
</evidence>
<feature type="domain" description="Stress-response A/B barrel" evidence="2">
    <location>
        <begin position="3"/>
        <end position="96"/>
    </location>
</feature>
<dbReference type="PROSITE" id="PS51502">
    <property type="entry name" value="S_R_A_B_BARREL"/>
    <property type="match status" value="1"/>
</dbReference>
<dbReference type="HOGENOM" id="CLU_080664_6_1_1"/>
<dbReference type="SUPFAM" id="SSF54909">
    <property type="entry name" value="Dimeric alpha+beta barrel"/>
    <property type="match status" value="1"/>
</dbReference>
<reference evidence="3 4" key="1">
    <citation type="submission" date="2014-04" db="EMBL/GenBank/DDBJ databases">
        <authorList>
            <consortium name="DOE Joint Genome Institute"/>
            <person name="Kuo A."/>
            <person name="Martino E."/>
            <person name="Perotto S."/>
            <person name="Kohler A."/>
            <person name="Nagy L.G."/>
            <person name="Floudas D."/>
            <person name="Copeland A."/>
            <person name="Barry K.W."/>
            <person name="Cichocki N."/>
            <person name="Veneault-Fourrey C."/>
            <person name="LaButti K."/>
            <person name="Lindquist E.A."/>
            <person name="Lipzen A."/>
            <person name="Lundell T."/>
            <person name="Morin E."/>
            <person name="Murat C."/>
            <person name="Sun H."/>
            <person name="Tunlid A."/>
            <person name="Henrissat B."/>
            <person name="Grigoriev I.V."/>
            <person name="Hibbett D.S."/>
            <person name="Martin F."/>
            <person name="Nordberg H.P."/>
            <person name="Cantor M.N."/>
            <person name="Hua S.X."/>
        </authorList>
    </citation>
    <scope>NUCLEOTIDE SEQUENCE [LARGE SCALE GENOMIC DNA]</scope>
    <source>
        <strain evidence="3 4">Zn</strain>
    </source>
</reference>
<dbReference type="SMART" id="SM00886">
    <property type="entry name" value="Dabb"/>
    <property type="match status" value="1"/>
</dbReference>
<dbReference type="Proteomes" id="UP000054321">
    <property type="component" value="Unassembled WGS sequence"/>
</dbReference>
<dbReference type="EMBL" id="KN832891">
    <property type="protein sequence ID" value="KIM94211.1"/>
    <property type="molecule type" value="Genomic_DNA"/>
</dbReference>
<dbReference type="InParanoid" id="A0A0C3GV90"/>
<evidence type="ECO:0000259" key="2">
    <source>
        <dbReference type="PROSITE" id="PS51502"/>
    </source>
</evidence>
<dbReference type="Pfam" id="PF07876">
    <property type="entry name" value="Dabb"/>
    <property type="match status" value="1"/>
</dbReference>
<accession>A0A0C3GV90</accession>
<comment type="subunit">
    <text evidence="1">Homodimer.</text>
</comment>
<dbReference type="Gene3D" id="3.30.70.100">
    <property type="match status" value="1"/>
</dbReference>
<dbReference type="PANTHER" id="PTHR33178:SF10">
    <property type="entry name" value="STRESS-RESPONSE A_B BARREL DOMAIN-CONTAINING PROTEIN"/>
    <property type="match status" value="1"/>
</dbReference>
<dbReference type="InterPro" id="IPR011008">
    <property type="entry name" value="Dimeric_a/b-barrel"/>
</dbReference>